<gene>
    <name evidence="2" type="ORF">Pcinc_037984</name>
</gene>
<keyword evidence="3" id="KW-1185">Reference proteome</keyword>
<protein>
    <submittedName>
        <fullName evidence="2">Uncharacterized protein</fullName>
    </submittedName>
</protein>
<accession>A0AAE1ENG4</accession>
<name>A0AAE1ENG4_PETCI</name>
<evidence type="ECO:0000313" key="3">
    <source>
        <dbReference type="Proteomes" id="UP001286313"/>
    </source>
</evidence>
<sequence length="167" mass="18247">MRIRIRPQDTERKGDWDMEGKKCILPRVTCLITLHASLQPAFPASPSLPHSNQPPLPAFASSSLPHSNQPSSPPLASSPSLPHFNQPLLPAFASPLLLHFTEFHASCLALSTSSLLPHTTRFTPLTLPTCLPNCLPASYYFPVPKCLLRLAFSVISHTLTYVSVSLS</sequence>
<reference evidence="2" key="1">
    <citation type="submission" date="2023-10" db="EMBL/GenBank/DDBJ databases">
        <title>Genome assemblies of two species of porcelain crab, Petrolisthes cinctipes and Petrolisthes manimaculis (Anomura: Porcellanidae).</title>
        <authorList>
            <person name="Angst P."/>
        </authorList>
    </citation>
    <scope>NUCLEOTIDE SEQUENCE</scope>
    <source>
        <strain evidence="2">PB745_01</strain>
        <tissue evidence="2">Gill</tissue>
    </source>
</reference>
<feature type="region of interest" description="Disordered" evidence="1">
    <location>
        <begin position="58"/>
        <end position="78"/>
    </location>
</feature>
<dbReference type="Proteomes" id="UP001286313">
    <property type="component" value="Unassembled WGS sequence"/>
</dbReference>
<evidence type="ECO:0000256" key="1">
    <source>
        <dbReference type="SAM" id="MobiDB-lite"/>
    </source>
</evidence>
<organism evidence="2 3">
    <name type="scientific">Petrolisthes cinctipes</name>
    <name type="common">Flat porcelain crab</name>
    <dbReference type="NCBI Taxonomy" id="88211"/>
    <lineage>
        <taxon>Eukaryota</taxon>
        <taxon>Metazoa</taxon>
        <taxon>Ecdysozoa</taxon>
        <taxon>Arthropoda</taxon>
        <taxon>Crustacea</taxon>
        <taxon>Multicrustacea</taxon>
        <taxon>Malacostraca</taxon>
        <taxon>Eumalacostraca</taxon>
        <taxon>Eucarida</taxon>
        <taxon>Decapoda</taxon>
        <taxon>Pleocyemata</taxon>
        <taxon>Anomura</taxon>
        <taxon>Galatheoidea</taxon>
        <taxon>Porcellanidae</taxon>
        <taxon>Petrolisthes</taxon>
    </lineage>
</organism>
<evidence type="ECO:0000313" key="2">
    <source>
        <dbReference type="EMBL" id="KAK3855626.1"/>
    </source>
</evidence>
<proteinExistence type="predicted"/>
<dbReference type="EMBL" id="JAWQEG010006146">
    <property type="protein sequence ID" value="KAK3855626.1"/>
    <property type="molecule type" value="Genomic_DNA"/>
</dbReference>
<comment type="caution">
    <text evidence="2">The sequence shown here is derived from an EMBL/GenBank/DDBJ whole genome shotgun (WGS) entry which is preliminary data.</text>
</comment>
<dbReference type="AlphaFoldDB" id="A0AAE1ENG4"/>